<name>A0A0P7Z5T3_9GAMM</name>
<protein>
    <submittedName>
        <fullName evidence="8">Putative response regulator</fullName>
    </submittedName>
</protein>
<comment type="caution">
    <text evidence="8">The sequence shown here is derived from an EMBL/GenBank/DDBJ whole genome shotgun (WGS) entry which is preliminary data.</text>
</comment>
<evidence type="ECO:0000256" key="6">
    <source>
        <dbReference type="PROSITE-ProRule" id="PRU00169"/>
    </source>
</evidence>
<dbReference type="Pfam" id="PF00072">
    <property type="entry name" value="Response_reg"/>
    <property type="match status" value="1"/>
</dbReference>
<dbReference type="Gene3D" id="3.40.50.2300">
    <property type="match status" value="1"/>
</dbReference>
<dbReference type="GO" id="GO:0000156">
    <property type="term" value="F:phosphorelay response regulator activity"/>
    <property type="evidence" value="ECO:0007669"/>
    <property type="project" value="TreeGrafter"/>
</dbReference>
<keyword evidence="1 6" id="KW-0597">Phosphoprotein</keyword>
<evidence type="ECO:0000256" key="3">
    <source>
        <dbReference type="ARBA" id="ARBA00023015"/>
    </source>
</evidence>
<dbReference type="InterPro" id="IPR011006">
    <property type="entry name" value="CheY-like_superfamily"/>
</dbReference>
<dbReference type="EMBL" id="LJZQ01000030">
    <property type="protein sequence ID" value="KPQ27329.1"/>
    <property type="molecule type" value="Genomic_DNA"/>
</dbReference>
<dbReference type="STRING" id="1305731.GCA_000934705_00701"/>
<evidence type="ECO:0000256" key="5">
    <source>
        <dbReference type="ARBA" id="ARBA00023163"/>
    </source>
</evidence>
<dbReference type="GO" id="GO:0032993">
    <property type="term" value="C:protein-DNA complex"/>
    <property type="evidence" value="ECO:0007669"/>
    <property type="project" value="TreeGrafter"/>
</dbReference>
<dbReference type="GO" id="GO:0006355">
    <property type="term" value="P:regulation of DNA-templated transcription"/>
    <property type="evidence" value="ECO:0007669"/>
    <property type="project" value="TreeGrafter"/>
</dbReference>
<keyword evidence="5" id="KW-0804">Transcription</keyword>
<dbReference type="GO" id="GO:0000976">
    <property type="term" value="F:transcription cis-regulatory region binding"/>
    <property type="evidence" value="ECO:0007669"/>
    <property type="project" value="TreeGrafter"/>
</dbReference>
<gene>
    <name evidence="8" type="ORF">HLUCCX14_15210</name>
</gene>
<dbReference type="InterPro" id="IPR001789">
    <property type="entry name" value="Sig_transdc_resp-reg_receiver"/>
</dbReference>
<evidence type="ECO:0000259" key="7">
    <source>
        <dbReference type="PROSITE" id="PS50110"/>
    </source>
</evidence>
<dbReference type="GO" id="GO:0005829">
    <property type="term" value="C:cytosol"/>
    <property type="evidence" value="ECO:0007669"/>
    <property type="project" value="TreeGrafter"/>
</dbReference>
<dbReference type="AlphaFoldDB" id="A0A0P7Z5T3"/>
<dbReference type="Proteomes" id="UP000050416">
    <property type="component" value="Unassembled WGS sequence"/>
</dbReference>
<keyword evidence="2" id="KW-0902">Two-component regulatory system</keyword>
<dbReference type="SUPFAM" id="SSF52172">
    <property type="entry name" value="CheY-like"/>
    <property type="match status" value="1"/>
</dbReference>
<keyword evidence="4" id="KW-0238">DNA-binding</keyword>
<sequence>MSEILDDIRHAKLLIIDDEEANLELLEELFAEEGFEQVISSFDALKVSSLIQGFRPDIILLDLRMPDVDGFEVLRLLDDLRTQGDWIPVVVLTADITKQARYEALSLGASDFLTKPFDRLEVVLRVWNLLETRRFYLRLKALGEVTDLSPHGPWQS</sequence>
<proteinExistence type="predicted"/>
<accession>A0A0P7Z5T3</accession>
<feature type="domain" description="Response regulatory" evidence="7">
    <location>
        <begin position="12"/>
        <end position="130"/>
    </location>
</feature>
<dbReference type="SMART" id="SM00448">
    <property type="entry name" value="REC"/>
    <property type="match status" value="1"/>
</dbReference>
<dbReference type="PATRIC" id="fig|1305731.5.peg.1813"/>
<evidence type="ECO:0000256" key="1">
    <source>
        <dbReference type="ARBA" id="ARBA00022553"/>
    </source>
</evidence>
<evidence type="ECO:0000256" key="4">
    <source>
        <dbReference type="ARBA" id="ARBA00023125"/>
    </source>
</evidence>
<keyword evidence="3" id="KW-0805">Transcription regulation</keyword>
<dbReference type="PANTHER" id="PTHR48111">
    <property type="entry name" value="REGULATOR OF RPOS"/>
    <property type="match status" value="1"/>
</dbReference>
<dbReference type="InterPro" id="IPR039420">
    <property type="entry name" value="WalR-like"/>
</dbReference>
<reference evidence="8 9" key="1">
    <citation type="submission" date="2015-09" db="EMBL/GenBank/DDBJ databases">
        <title>Identification and resolution of microdiversity through metagenomic sequencing of parallel consortia.</title>
        <authorList>
            <person name="Nelson W.C."/>
            <person name="Romine M.F."/>
            <person name="Lindemann S.R."/>
        </authorList>
    </citation>
    <scope>NUCLEOTIDE SEQUENCE [LARGE SCALE GENOMIC DNA]</scope>
    <source>
        <strain evidence="8">HL-55</strain>
    </source>
</reference>
<dbReference type="OrthoDB" id="9800897at2"/>
<dbReference type="PANTHER" id="PTHR48111:SF1">
    <property type="entry name" value="TWO-COMPONENT RESPONSE REGULATOR ORR33"/>
    <property type="match status" value="1"/>
</dbReference>
<evidence type="ECO:0000313" key="8">
    <source>
        <dbReference type="EMBL" id="KPQ27329.1"/>
    </source>
</evidence>
<feature type="modified residue" description="4-aspartylphosphate" evidence="6">
    <location>
        <position position="62"/>
    </location>
</feature>
<dbReference type="PROSITE" id="PS50110">
    <property type="entry name" value="RESPONSE_REGULATORY"/>
    <property type="match status" value="1"/>
</dbReference>
<evidence type="ECO:0000313" key="9">
    <source>
        <dbReference type="Proteomes" id="UP000050416"/>
    </source>
</evidence>
<organism evidence="8 9">
    <name type="scientific">Marinobacter excellens HL-55</name>
    <dbReference type="NCBI Taxonomy" id="1305731"/>
    <lineage>
        <taxon>Bacteria</taxon>
        <taxon>Pseudomonadati</taxon>
        <taxon>Pseudomonadota</taxon>
        <taxon>Gammaproteobacteria</taxon>
        <taxon>Pseudomonadales</taxon>
        <taxon>Marinobacteraceae</taxon>
        <taxon>Marinobacter</taxon>
    </lineage>
</organism>
<evidence type="ECO:0000256" key="2">
    <source>
        <dbReference type="ARBA" id="ARBA00023012"/>
    </source>
</evidence>